<dbReference type="InterPro" id="IPR011811">
    <property type="entry name" value="Peptidase_S51_cyanophycinase"/>
</dbReference>
<evidence type="ECO:0000256" key="6">
    <source>
        <dbReference type="ARBA" id="ARBA00022670"/>
    </source>
</evidence>
<evidence type="ECO:0000256" key="8">
    <source>
        <dbReference type="ARBA" id="ARBA00022825"/>
    </source>
</evidence>
<evidence type="ECO:0000313" key="11">
    <source>
        <dbReference type="Proteomes" id="UP000447833"/>
    </source>
</evidence>
<dbReference type="NCBIfam" id="TIGR02069">
    <property type="entry name" value="cyanophycinase"/>
    <property type="match status" value="1"/>
</dbReference>
<keyword evidence="7 10" id="KW-0378">Hydrolase</keyword>
<evidence type="ECO:0000256" key="5">
    <source>
        <dbReference type="ARBA" id="ARBA00015719"/>
    </source>
</evidence>
<dbReference type="InterPro" id="IPR029062">
    <property type="entry name" value="Class_I_gatase-like"/>
</dbReference>
<dbReference type="CDD" id="cd03145">
    <property type="entry name" value="GAT1_cyanophycinase"/>
    <property type="match status" value="1"/>
</dbReference>
<keyword evidence="10" id="KW-0121">Carboxypeptidase</keyword>
<protein>
    <recommendedName>
        <fullName evidence="5">Cyanophycinase</fullName>
        <ecNumber evidence="4">3.4.15.6</ecNumber>
    </recommendedName>
</protein>
<evidence type="ECO:0000256" key="2">
    <source>
        <dbReference type="ARBA" id="ARBA00002039"/>
    </source>
</evidence>
<evidence type="ECO:0000256" key="9">
    <source>
        <dbReference type="SAM" id="Phobius"/>
    </source>
</evidence>
<dbReference type="Gene3D" id="3.40.50.880">
    <property type="match status" value="1"/>
</dbReference>
<gene>
    <name evidence="10" type="ORF">GLW07_16465</name>
</gene>
<dbReference type="AlphaFoldDB" id="A0A845F2K1"/>
<keyword evidence="8" id="KW-0720">Serine protease</keyword>
<evidence type="ECO:0000256" key="1">
    <source>
        <dbReference type="ARBA" id="ARBA00001092"/>
    </source>
</evidence>
<dbReference type="PANTHER" id="PTHR36175">
    <property type="entry name" value="CYANOPHYCINASE"/>
    <property type="match status" value="1"/>
</dbReference>
<reference evidence="10 11" key="1">
    <citation type="submission" date="2019-11" db="EMBL/GenBank/DDBJ databases">
        <title>Genome sequences of 17 halophilic strains isolated from different environments.</title>
        <authorList>
            <person name="Furrow R.E."/>
        </authorList>
    </citation>
    <scope>NUCLEOTIDE SEQUENCE [LARGE SCALE GENOMIC DNA]</scope>
    <source>
        <strain evidence="10 11">22506_14_FS</strain>
    </source>
</reference>
<evidence type="ECO:0000256" key="4">
    <source>
        <dbReference type="ARBA" id="ARBA00013115"/>
    </source>
</evidence>
<dbReference type="GO" id="GO:0008236">
    <property type="term" value="F:serine-type peptidase activity"/>
    <property type="evidence" value="ECO:0007669"/>
    <property type="project" value="UniProtKB-KW"/>
</dbReference>
<feature type="transmembrane region" description="Helical" evidence="9">
    <location>
        <begin position="12"/>
        <end position="31"/>
    </location>
</feature>
<accession>A0A845F2K1</accession>
<name>A0A845F2K1_9BACL</name>
<dbReference type="GO" id="GO:0006508">
    <property type="term" value="P:proteolysis"/>
    <property type="evidence" value="ECO:0007669"/>
    <property type="project" value="UniProtKB-KW"/>
</dbReference>
<dbReference type="Pfam" id="PF03575">
    <property type="entry name" value="Peptidase_S51"/>
    <property type="match status" value="1"/>
</dbReference>
<evidence type="ECO:0000256" key="3">
    <source>
        <dbReference type="ARBA" id="ARBA00006534"/>
    </source>
</evidence>
<dbReference type="EMBL" id="WMEY01000005">
    <property type="protein sequence ID" value="MYL64954.1"/>
    <property type="molecule type" value="Genomic_DNA"/>
</dbReference>
<evidence type="ECO:0000313" key="10">
    <source>
        <dbReference type="EMBL" id="MYL64954.1"/>
    </source>
</evidence>
<dbReference type="PANTHER" id="PTHR36175:SF1">
    <property type="entry name" value="CYANOPHYCINASE"/>
    <property type="match status" value="1"/>
</dbReference>
<organism evidence="10 11">
    <name type="scientific">Guptibacillus hwajinpoensis</name>
    <dbReference type="NCBI Taxonomy" id="208199"/>
    <lineage>
        <taxon>Bacteria</taxon>
        <taxon>Bacillati</taxon>
        <taxon>Bacillota</taxon>
        <taxon>Bacilli</taxon>
        <taxon>Bacillales</taxon>
        <taxon>Guptibacillaceae</taxon>
        <taxon>Guptibacillus</taxon>
    </lineage>
</organism>
<evidence type="ECO:0000256" key="7">
    <source>
        <dbReference type="ARBA" id="ARBA00022801"/>
    </source>
</evidence>
<dbReference type="EC" id="3.4.15.6" evidence="4"/>
<comment type="function">
    <text evidence="2">Exopeptidase that catalyzes the hydrolytic cleavage of multi-L-arginyl-poly-L-aspartic acid (cyanophycin; a water-insoluble reserve polymer) into aspartate-arginine dipeptides.</text>
</comment>
<dbReference type="GO" id="GO:0004180">
    <property type="term" value="F:carboxypeptidase activity"/>
    <property type="evidence" value="ECO:0007669"/>
    <property type="project" value="UniProtKB-KW"/>
</dbReference>
<keyword evidence="9" id="KW-1133">Transmembrane helix</keyword>
<comment type="similarity">
    <text evidence="3">Belongs to the peptidase S51 family.</text>
</comment>
<sequence length="449" mass="49162">MKKGVWKLGKWKHIIAVTAMLAVCMVLVILGRQLETDATGANETKGSLVIVGGALSPDNEEVYDSFLSLGMDYRNKAKDELKIGIMPTASATPIESASSYKADFVRYGVSEENIDILPIAVSDDPSTEEDESKWNDGAYNEDLADKVKQYDAIWFVGGNQLDYTKTLINDGEDTPVLASIRQIYQDGAVLGGSSAGAAIMSDPMIGAGTSSGALNEGVTYEDNYGDADDNRVFLTQGLGFFEGGTVDQHFVKRGRFGRLIVGAWDAGNEMGYGIDENSAMIVHNDDQSIEVVGESGLVVVDLSNAKKTTDFPTAMKDVNISYIEKGDRYFWESKTYQITEDKPLIEQPYYPESTTNTGIFGEDALKQVLTYDLVDSDSNEAIGLAYELTGDKRGEGFKLVFSETKQTKGYWGKINGEESYAAINVSLDVTPMKVKLKIDKVNEKKMEKF</sequence>
<dbReference type="SUPFAM" id="SSF52317">
    <property type="entry name" value="Class I glutamine amidotransferase-like"/>
    <property type="match status" value="1"/>
</dbReference>
<keyword evidence="9" id="KW-0812">Transmembrane</keyword>
<dbReference type="InterPro" id="IPR005320">
    <property type="entry name" value="Peptidase_S51"/>
</dbReference>
<keyword evidence="6" id="KW-0645">Protease</keyword>
<proteinExistence type="inferred from homology"/>
<comment type="caution">
    <text evidence="10">The sequence shown here is derived from an EMBL/GenBank/DDBJ whole genome shotgun (WGS) entry which is preliminary data.</text>
</comment>
<keyword evidence="9" id="KW-0472">Membrane</keyword>
<dbReference type="GO" id="GO:0008241">
    <property type="term" value="F:peptidyl-dipeptidase activity"/>
    <property type="evidence" value="ECO:0007669"/>
    <property type="project" value="UniProtKB-EC"/>
</dbReference>
<comment type="catalytic activity">
    <reaction evidence="1">
        <text>[L-4-(L-arginin-2-N-yl)aspartate](n) + H2O = [L-4-(L-arginin-2-N-yl)aspartate](n-1) + L-4-(L-arginin-2-N-yl)aspartate</text>
        <dbReference type="Rhea" id="RHEA:12845"/>
        <dbReference type="Rhea" id="RHEA-COMP:13728"/>
        <dbReference type="Rhea" id="RHEA-COMP:13734"/>
        <dbReference type="ChEBI" id="CHEBI:15377"/>
        <dbReference type="ChEBI" id="CHEBI:137986"/>
        <dbReference type="ChEBI" id="CHEBI:137991"/>
        <dbReference type="EC" id="3.4.15.6"/>
    </reaction>
</comment>
<dbReference type="Proteomes" id="UP000447833">
    <property type="component" value="Unassembled WGS sequence"/>
</dbReference>